<proteinExistence type="predicted"/>
<reference evidence="1 2" key="1">
    <citation type="journal article" date="2024" name="G3 (Bethesda)">
        <title>Genome assembly of Hibiscus sabdariffa L. provides insights into metabolisms of medicinal natural products.</title>
        <authorList>
            <person name="Kim T."/>
        </authorList>
    </citation>
    <scope>NUCLEOTIDE SEQUENCE [LARGE SCALE GENOMIC DNA]</scope>
    <source>
        <strain evidence="1">TK-2024</strain>
        <tissue evidence="1">Old leaves</tissue>
    </source>
</reference>
<dbReference type="PANTHER" id="PTHR34538">
    <property type="entry name" value="EXPRESSED PROTEIN"/>
    <property type="match status" value="1"/>
</dbReference>
<dbReference type="PANTHER" id="PTHR34538:SF10">
    <property type="entry name" value="GENOME ASSEMBLY, CHROMOSOME: A06"/>
    <property type="match status" value="1"/>
</dbReference>
<evidence type="ECO:0000313" key="2">
    <source>
        <dbReference type="Proteomes" id="UP001396334"/>
    </source>
</evidence>
<evidence type="ECO:0000313" key="1">
    <source>
        <dbReference type="EMBL" id="KAK8989313.1"/>
    </source>
</evidence>
<name>A0ABR2PLW9_9ROSI</name>
<comment type="caution">
    <text evidence="1">The sequence shown here is derived from an EMBL/GenBank/DDBJ whole genome shotgun (WGS) entry which is preliminary data.</text>
</comment>
<protein>
    <submittedName>
        <fullName evidence="1">Uncharacterized protein</fullName>
    </submittedName>
</protein>
<dbReference type="EMBL" id="JBBPBN010000056">
    <property type="protein sequence ID" value="KAK8989313.1"/>
    <property type="molecule type" value="Genomic_DNA"/>
</dbReference>
<keyword evidence="2" id="KW-1185">Reference proteome</keyword>
<organism evidence="1 2">
    <name type="scientific">Hibiscus sabdariffa</name>
    <name type="common">roselle</name>
    <dbReference type="NCBI Taxonomy" id="183260"/>
    <lineage>
        <taxon>Eukaryota</taxon>
        <taxon>Viridiplantae</taxon>
        <taxon>Streptophyta</taxon>
        <taxon>Embryophyta</taxon>
        <taxon>Tracheophyta</taxon>
        <taxon>Spermatophyta</taxon>
        <taxon>Magnoliopsida</taxon>
        <taxon>eudicotyledons</taxon>
        <taxon>Gunneridae</taxon>
        <taxon>Pentapetalae</taxon>
        <taxon>rosids</taxon>
        <taxon>malvids</taxon>
        <taxon>Malvales</taxon>
        <taxon>Malvaceae</taxon>
        <taxon>Malvoideae</taxon>
        <taxon>Hibiscus</taxon>
    </lineage>
</organism>
<gene>
    <name evidence="1" type="ORF">V6N11_063745</name>
</gene>
<dbReference type="Proteomes" id="UP001396334">
    <property type="component" value="Unassembled WGS sequence"/>
</dbReference>
<sequence length="67" mass="7737">MRAALRRRSKQQLEFRYDPSSYALNFDDGCCHSSVGTDKVEMDRFPVLLQSPDIAIRTGKYKRLIKG</sequence>
<accession>A0ABR2PLW9</accession>